<dbReference type="EMBL" id="QYUJ01000010">
    <property type="protein sequence ID" value="RJF74460.1"/>
    <property type="molecule type" value="Genomic_DNA"/>
</dbReference>
<accession>A0A418VEC9</accession>
<organism evidence="2 3">
    <name type="scientific">Deinococcus cavernae</name>
    <dbReference type="NCBI Taxonomy" id="2320857"/>
    <lineage>
        <taxon>Bacteria</taxon>
        <taxon>Thermotogati</taxon>
        <taxon>Deinococcota</taxon>
        <taxon>Deinococci</taxon>
        <taxon>Deinococcales</taxon>
        <taxon>Deinococcaceae</taxon>
        <taxon>Deinococcus</taxon>
    </lineage>
</organism>
<dbReference type="AlphaFoldDB" id="A0A418VEC9"/>
<comment type="caution">
    <text evidence="2">The sequence shown here is derived from an EMBL/GenBank/DDBJ whole genome shotgun (WGS) entry which is preliminary data.</text>
</comment>
<reference evidence="2 3" key="1">
    <citation type="submission" date="2018-09" db="EMBL/GenBank/DDBJ databases">
        <authorList>
            <person name="Zhu H."/>
        </authorList>
    </citation>
    <scope>NUCLEOTIDE SEQUENCE [LARGE SCALE GENOMIC DNA]</scope>
    <source>
        <strain evidence="2 3">K2S05-167</strain>
    </source>
</reference>
<sequence>MTRSSDAELNAYRAMAAAEIRAYQGVMFRHSGTFVKTQNGREREYPCRFSVIDPVKADRNTIAAADTFGRGEGVAFVDVRLLKVHPEDRRPPEGSVLSRKNEAGQWEPENWDGGRLEVRRWSQASDFTGQAVGLCHIRR</sequence>
<evidence type="ECO:0000313" key="2">
    <source>
        <dbReference type="EMBL" id="RJF74460.1"/>
    </source>
</evidence>
<evidence type="ECO:0000256" key="1">
    <source>
        <dbReference type="SAM" id="MobiDB-lite"/>
    </source>
</evidence>
<keyword evidence="3" id="KW-1185">Reference proteome</keyword>
<proteinExistence type="predicted"/>
<protein>
    <submittedName>
        <fullName evidence="2">Uncharacterized protein</fullName>
    </submittedName>
</protein>
<name>A0A418VEC9_9DEIO</name>
<dbReference type="RefSeq" id="WP_119761401.1">
    <property type="nucleotide sequence ID" value="NZ_QYUJ01000010.1"/>
</dbReference>
<dbReference type="OrthoDB" id="73491at2"/>
<feature type="region of interest" description="Disordered" evidence="1">
    <location>
        <begin position="87"/>
        <end position="110"/>
    </location>
</feature>
<evidence type="ECO:0000313" key="3">
    <source>
        <dbReference type="Proteomes" id="UP000286287"/>
    </source>
</evidence>
<dbReference type="Proteomes" id="UP000286287">
    <property type="component" value="Unassembled WGS sequence"/>
</dbReference>
<gene>
    <name evidence="2" type="ORF">D3875_04055</name>
</gene>